<feature type="compositionally biased region" description="Basic and acidic residues" evidence="1">
    <location>
        <begin position="20"/>
        <end position="48"/>
    </location>
</feature>
<evidence type="ECO:0000313" key="2">
    <source>
        <dbReference type="EMBL" id="OAH56055.1"/>
    </source>
</evidence>
<dbReference type="AlphaFoldDB" id="A0A177KSX6"/>
<dbReference type="EMBL" id="LQWZ01000023">
    <property type="protein sequence ID" value="OAH56055.1"/>
    <property type="molecule type" value="Genomic_DNA"/>
</dbReference>
<dbReference type="OrthoDB" id="2454451at2"/>
<evidence type="ECO:0000313" key="3">
    <source>
        <dbReference type="Proteomes" id="UP000077271"/>
    </source>
</evidence>
<evidence type="ECO:0000256" key="1">
    <source>
        <dbReference type="SAM" id="MobiDB-lite"/>
    </source>
</evidence>
<protein>
    <submittedName>
        <fullName evidence="2">Uncharacterized protein</fullName>
    </submittedName>
</protein>
<name>A0A177KSX6_9BACI</name>
<sequence>MEGLIFVIIAGLISMFFNKDKNKDEQKTARKKVEQQAKRVAKQADQKAMEAPVQNPISTPAPVQKPVQKRETRQSRPIKPVSQPVKGVEKWSEQDFLKGIILSEVLGPPKSKRKK</sequence>
<feature type="region of interest" description="Disordered" evidence="1">
    <location>
        <begin position="20"/>
        <end position="86"/>
    </location>
</feature>
<accession>A0A177KSX6</accession>
<dbReference type="RefSeq" id="WP_018393969.1">
    <property type="nucleotide sequence ID" value="NZ_LQWZ01000023.1"/>
</dbReference>
<gene>
    <name evidence="2" type="ORF">AWH48_05120</name>
</gene>
<dbReference type="Proteomes" id="UP000077271">
    <property type="component" value="Unassembled WGS sequence"/>
</dbReference>
<comment type="caution">
    <text evidence="2">The sequence shown here is derived from an EMBL/GenBank/DDBJ whole genome shotgun (WGS) entry which is preliminary data.</text>
</comment>
<reference evidence="2 3" key="1">
    <citation type="submission" date="2016-01" db="EMBL/GenBank/DDBJ databases">
        <title>Investigation of taxonomic status of Bacillus aminovorans.</title>
        <authorList>
            <person name="Verma A."/>
            <person name="Pal Y."/>
            <person name="Krishnamurthi S."/>
        </authorList>
    </citation>
    <scope>NUCLEOTIDE SEQUENCE [LARGE SCALE GENOMIC DNA]</scope>
    <source>
        <strain evidence="2 3">DSM 4337</strain>
    </source>
</reference>
<organism evidence="2 3">
    <name type="scientific">Domibacillus aminovorans</name>
    <dbReference type="NCBI Taxonomy" id="29332"/>
    <lineage>
        <taxon>Bacteria</taxon>
        <taxon>Bacillati</taxon>
        <taxon>Bacillota</taxon>
        <taxon>Bacilli</taxon>
        <taxon>Bacillales</taxon>
        <taxon>Bacillaceae</taxon>
        <taxon>Domibacillus</taxon>
    </lineage>
</organism>
<proteinExistence type="predicted"/>